<protein>
    <submittedName>
        <fullName evidence="2">Uncharacterized protein</fullName>
    </submittedName>
</protein>
<sequence>MKIGGGGEQTIALQFRLPQLAYKVQSRGVIRSRTGPAWTKDRIRVEAQTEDRTGLRPVLDRTGPDKPVTGRSWTGPGQKSGTGYPCHLCFLWGAIRPCLGAWPCHPFYSVHPLFFGARSARAERHDRATIFIQSTGPNWHRTEDRK</sequence>
<accession>A0A7C9CX34</accession>
<proteinExistence type="predicted"/>
<dbReference type="AlphaFoldDB" id="A0A7C9CX34"/>
<organism evidence="2">
    <name type="scientific">Opuntia streptacantha</name>
    <name type="common">Prickly pear cactus</name>
    <name type="synonym">Opuntia cardona</name>
    <dbReference type="NCBI Taxonomy" id="393608"/>
    <lineage>
        <taxon>Eukaryota</taxon>
        <taxon>Viridiplantae</taxon>
        <taxon>Streptophyta</taxon>
        <taxon>Embryophyta</taxon>
        <taxon>Tracheophyta</taxon>
        <taxon>Spermatophyta</taxon>
        <taxon>Magnoliopsida</taxon>
        <taxon>eudicotyledons</taxon>
        <taxon>Gunneridae</taxon>
        <taxon>Pentapetalae</taxon>
        <taxon>Caryophyllales</taxon>
        <taxon>Cactineae</taxon>
        <taxon>Cactaceae</taxon>
        <taxon>Opuntioideae</taxon>
        <taxon>Opuntia</taxon>
    </lineage>
</organism>
<feature type="compositionally biased region" description="Basic and acidic residues" evidence="1">
    <location>
        <begin position="48"/>
        <end position="64"/>
    </location>
</feature>
<dbReference type="EMBL" id="GISG01066682">
    <property type="protein sequence ID" value="MBA4628641.1"/>
    <property type="molecule type" value="Transcribed_RNA"/>
</dbReference>
<feature type="region of interest" description="Disordered" evidence="1">
    <location>
        <begin position="48"/>
        <end position="78"/>
    </location>
</feature>
<evidence type="ECO:0000256" key="1">
    <source>
        <dbReference type="SAM" id="MobiDB-lite"/>
    </source>
</evidence>
<name>A0A7C9CX34_OPUST</name>
<reference evidence="2" key="2">
    <citation type="submission" date="2020-07" db="EMBL/GenBank/DDBJ databases">
        <authorList>
            <person name="Vera ALvarez R."/>
            <person name="Arias-Moreno D.M."/>
            <person name="Jimenez-Jacinto V."/>
            <person name="Jimenez-Bremont J.F."/>
            <person name="Swaminathan K."/>
            <person name="Moose S.P."/>
            <person name="Guerrero-Gonzalez M.L."/>
            <person name="Marino-Ramirez L."/>
            <person name="Landsman D."/>
            <person name="Rodriguez-Kessler M."/>
            <person name="Delgado-Sanchez P."/>
        </authorList>
    </citation>
    <scope>NUCLEOTIDE SEQUENCE</scope>
    <source>
        <tissue evidence="2">Cladode</tissue>
    </source>
</reference>
<evidence type="ECO:0000313" key="2">
    <source>
        <dbReference type="EMBL" id="MBA4628641.1"/>
    </source>
</evidence>
<reference evidence="2" key="1">
    <citation type="journal article" date="2013" name="J. Plant Res.">
        <title>Effect of fungi and light on seed germination of three Opuntia species from semiarid lands of central Mexico.</title>
        <authorList>
            <person name="Delgado-Sanchez P."/>
            <person name="Jimenez-Bremont J.F."/>
            <person name="Guerrero-Gonzalez Mde L."/>
            <person name="Flores J."/>
        </authorList>
    </citation>
    <scope>NUCLEOTIDE SEQUENCE</scope>
    <source>
        <tissue evidence="2">Cladode</tissue>
    </source>
</reference>
<dbReference type="EMBL" id="GISG01066688">
    <property type="protein sequence ID" value="MBA4628642.1"/>
    <property type="molecule type" value="Transcribed_RNA"/>
</dbReference>